<dbReference type="SUPFAM" id="SSF52540">
    <property type="entry name" value="P-loop containing nucleoside triphosphate hydrolases"/>
    <property type="match status" value="1"/>
</dbReference>
<dbReference type="PANTHER" id="PTHR42734:SF5">
    <property type="entry name" value="IRON TRANSPORT SYSTEM ATP-BINDING PROTEIN HI_0361-RELATED"/>
    <property type="match status" value="1"/>
</dbReference>
<dbReference type="InterPro" id="IPR047748">
    <property type="entry name" value="AztA-like"/>
</dbReference>
<dbReference type="InterPro" id="IPR050153">
    <property type="entry name" value="Metal_Ion_Import_ABC"/>
</dbReference>
<dbReference type="InterPro" id="IPR003439">
    <property type="entry name" value="ABC_transporter-like_ATP-bd"/>
</dbReference>
<dbReference type="NCBIfam" id="NF040873">
    <property type="entry name" value="AztA"/>
    <property type="match status" value="1"/>
</dbReference>
<dbReference type="AlphaFoldDB" id="V5XJ91"/>
<evidence type="ECO:0000256" key="1">
    <source>
        <dbReference type="ARBA" id="ARBA00005417"/>
    </source>
</evidence>
<evidence type="ECO:0000256" key="4">
    <source>
        <dbReference type="ARBA" id="ARBA00022840"/>
    </source>
</evidence>
<keyword evidence="7" id="KW-1185">Reference proteome</keyword>
<sequence length="220" mass="23088">MTIIFNKVTPVTSPITVSSVTFGYCGTTVFRDLTLSVTPATVTAIVGSNGCGKSTLLALLAGIHAPDTGTVGVAATDIALAVQRSAVTDSFPLTAAEAVMMGRWRRLGLLRRPRAIDRAVVEHCLTELGLADLRDRTLGELSGGQRQRVLLAQAFAQQAPLVLLDEPTTGLDRESATTVIGYLTQLAGAGSTIIAATHDPAVIAAAHHRIDLDEHRRALG</sequence>
<evidence type="ECO:0000259" key="5">
    <source>
        <dbReference type="PROSITE" id="PS50893"/>
    </source>
</evidence>
<dbReference type="GO" id="GO:0016887">
    <property type="term" value="F:ATP hydrolysis activity"/>
    <property type="evidence" value="ECO:0007669"/>
    <property type="project" value="InterPro"/>
</dbReference>
<proteinExistence type="inferred from homology"/>
<dbReference type="KEGG" id="mne:D174_24785"/>
<dbReference type="Proteomes" id="UP000018763">
    <property type="component" value="Chromosome"/>
</dbReference>
<dbReference type="SMART" id="SM00382">
    <property type="entry name" value="AAA"/>
    <property type="match status" value="1"/>
</dbReference>
<feature type="domain" description="ABC transporter" evidence="5">
    <location>
        <begin position="15"/>
        <end position="219"/>
    </location>
</feature>
<dbReference type="InterPro" id="IPR027417">
    <property type="entry name" value="P-loop_NTPase"/>
</dbReference>
<dbReference type="PANTHER" id="PTHR42734">
    <property type="entry name" value="METAL TRANSPORT SYSTEM ATP-BINDING PROTEIN TM_0124-RELATED"/>
    <property type="match status" value="1"/>
</dbReference>
<dbReference type="EMBL" id="CP006936">
    <property type="protein sequence ID" value="AHC27564.1"/>
    <property type="molecule type" value="Genomic_DNA"/>
</dbReference>
<comment type="similarity">
    <text evidence="1">Belongs to the ABC transporter superfamily.</text>
</comment>
<organism evidence="6 7">
    <name type="scientific">Mycolicibacterium neoaurum VKM Ac-1815D</name>
    <dbReference type="NCBI Taxonomy" id="700508"/>
    <lineage>
        <taxon>Bacteria</taxon>
        <taxon>Bacillati</taxon>
        <taxon>Actinomycetota</taxon>
        <taxon>Actinomycetes</taxon>
        <taxon>Mycobacteriales</taxon>
        <taxon>Mycobacteriaceae</taxon>
        <taxon>Mycolicibacterium</taxon>
    </lineage>
</organism>
<gene>
    <name evidence="6" type="ORF">D174_24785</name>
</gene>
<dbReference type="InterPro" id="IPR003593">
    <property type="entry name" value="AAA+_ATPase"/>
</dbReference>
<name>V5XJ91_MYCNE</name>
<evidence type="ECO:0000256" key="2">
    <source>
        <dbReference type="ARBA" id="ARBA00022448"/>
    </source>
</evidence>
<evidence type="ECO:0000313" key="7">
    <source>
        <dbReference type="Proteomes" id="UP000018763"/>
    </source>
</evidence>
<keyword evidence="2" id="KW-0813">Transport</keyword>
<evidence type="ECO:0000313" key="6">
    <source>
        <dbReference type="EMBL" id="AHC27564.1"/>
    </source>
</evidence>
<protein>
    <submittedName>
        <fullName evidence="6">ABC transporter</fullName>
    </submittedName>
</protein>
<dbReference type="PROSITE" id="PS50893">
    <property type="entry name" value="ABC_TRANSPORTER_2"/>
    <property type="match status" value="1"/>
</dbReference>
<dbReference type="Pfam" id="PF00005">
    <property type="entry name" value="ABC_tran"/>
    <property type="match status" value="1"/>
</dbReference>
<accession>V5XJ91</accession>
<dbReference type="InterPro" id="IPR017871">
    <property type="entry name" value="ABC_transporter-like_CS"/>
</dbReference>
<reference evidence="6 7" key="1">
    <citation type="journal article" date="2014" name="Genome Announc.">
        <title>Complete Genome Sequence of Sterol-Transforming Mycobacterium neoaurum Strain VKM Ac-1815D.</title>
        <authorList>
            <person name="Shtratnikova V.Y."/>
            <person name="Bragin E.Y."/>
            <person name="Dovbnya D.V."/>
            <person name="Pekov Y.A."/>
            <person name="Schelkunov M.I."/>
            <person name="Strizhov N."/>
            <person name="Ivashina T.V."/>
            <person name="Ashapkin V.V."/>
            <person name="Donova M.V."/>
        </authorList>
    </citation>
    <scope>NUCLEOTIDE SEQUENCE [LARGE SCALE GENOMIC DNA]</scope>
    <source>
        <strain evidence="6 7">VKM Ac-1815D</strain>
    </source>
</reference>
<dbReference type="PROSITE" id="PS00211">
    <property type="entry name" value="ABC_TRANSPORTER_1"/>
    <property type="match status" value="1"/>
</dbReference>
<keyword evidence="4" id="KW-0067">ATP-binding</keyword>
<evidence type="ECO:0000256" key="3">
    <source>
        <dbReference type="ARBA" id="ARBA00022741"/>
    </source>
</evidence>
<dbReference type="Gene3D" id="3.40.50.300">
    <property type="entry name" value="P-loop containing nucleotide triphosphate hydrolases"/>
    <property type="match status" value="1"/>
</dbReference>
<dbReference type="GO" id="GO:0005524">
    <property type="term" value="F:ATP binding"/>
    <property type="evidence" value="ECO:0007669"/>
    <property type="project" value="UniProtKB-KW"/>
</dbReference>
<keyword evidence="3" id="KW-0547">Nucleotide-binding</keyword>
<dbReference type="HOGENOM" id="CLU_000604_1_11_11"/>
<dbReference type="eggNOG" id="COG1121">
    <property type="taxonomic scope" value="Bacteria"/>
</dbReference>